<dbReference type="InterPro" id="IPR025756">
    <property type="entry name" value="Myb_CC_LHEQLE"/>
</dbReference>
<proteinExistence type="evidence at transcript level"/>
<evidence type="ECO:0000256" key="4">
    <source>
        <dbReference type="ARBA" id="ARBA00023054"/>
    </source>
</evidence>
<dbReference type="InterPro" id="IPR009057">
    <property type="entry name" value="Homeodomain-like_sf"/>
</dbReference>
<dbReference type="InterPro" id="IPR006447">
    <property type="entry name" value="Myb_dom_plants"/>
</dbReference>
<evidence type="ECO:0000259" key="7">
    <source>
        <dbReference type="PROSITE" id="PS51294"/>
    </source>
</evidence>
<evidence type="ECO:0000256" key="2">
    <source>
        <dbReference type="ARBA" id="ARBA00006783"/>
    </source>
</evidence>
<dbReference type="OrthoDB" id="551907at2759"/>
<reference evidence="8" key="1">
    <citation type="submission" date="2012-04" db="EMBL/GenBank/DDBJ databases">
        <authorList>
            <person name="Veronica V."/>
        </authorList>
    </citation>
    <scope>NUCLEOTIDE SEQUENCE</scope>
</reference>
<evidence type="ECO:0000256" key="1">
    <source>
        <dbReference type="ARBA" id="ARBA00004123"/>
    </source>
</evidence>
<organism evidence="8">
    <name type="scientific">Lotus japonicus</name>
    <name type="common">Lotus corniculatus var. japonicus</name>
    <dbReference type="NCBI Taxonomy" id="34305"/>
    <lineage>
        <taxon>Eukaryota</taxon>
        <taxon>Viridiplantae</taxon>
        <taxon>Streptophyta</taxon>
        <taxon>Embryophyta</taxon>
        <taxon>Tracheophyta</taxon>
        <taxon>Spermatophyta</taxon>
        <taxon>Magnoliopsida</taxon>
        <taxon>eudicotyledons</taxon>
        <taxon>Gunneridae</taxon>
        <taxon>Pentapetalae</taxon>
        <taxon>rosids</taxon>
        <taxon>fabids</taxon>
        <taxon>Fabales</taxon>
        <taxon>Fabaceae</taxon>
        <taxon>Papilionoideae</taxon>
        <taxon>50 kb inversion clade</taxon>
        <taxon>NPAAA clade</taxon>
        <taxon>Hologalegina</taxon>
        <taxon>robinioid clade</taxon>
        <taxon>Loteae</taxon>
        <taxon>Lotus</taxon>
    </lineage>
</organism>
<evidence type="ECO:0000256" key="5">
    <source>
        <dbReference type="ARBA" id="ARBA00023163"/>
    </source>
</evidence>
<dbReference type="InterPro" id="IPR001005">
    <property type="entry name" value="SANT/Myb"/>
</dbReference>
<dbReference type="PROSITE" id="PS51294">
    <property type="entry name" value="HTH_MYB"/>
    <property type="match status" value="1"/>
</dbReference>
<dbReference type="SUPFAM" id="SSF46689">
    <property type="entry name" value="Homeodomain-like"/>
    <property type="match status" value="1"/>
</dbReference>
<dbReference type="Pfam" id="PF00249">
    <property type="entry name" value="Myb_DNA-binding"/>
    <property type="match status" value="1"/>
</dbReference>
<dbReference type="AlphaFoldDB" id="M5BEA7"/>
<dbReference type="PANTHER" id="PTHR31499:SF79">
    <property type="entry name" value="HTH MYB-TYPE DOMAIN-CONTAINING PROTEIN"/>
    <property type="match status" value="1"/>
</dbReference>
<dbReference type="EMBL" id="HF947512">
    <property type="protein sequence ID" value="CCW28915.1"/>
    <property type="molecule type" value="Genomic_DNA"/>
</dbReference>
<dbReference type="PANTHER" id="PTHR31499">
    <property type="entry name" value="MYB FAMILY TRANSCRIPTION FACTOR PHL11"/>
    <property type="match status" value="1"/>
</dbReference>
<reference evidence="8" key="2">
    <citation type="journal article" date="2013" name="Plant J.">
        <title>An AM-induced, MYB-family gene of Lotus japonicus (LjMAMI) affects root growth in an AM-independent manner.</title>
        <authorList>
            <person name="Volpe V."/>
            <person name="Dell`Aglio E."/>
            <person name="Giovannetti M."/>
            <person name="Costa A."/>
            <person name="Genre A."/>
            <person name="Guether M."/>
            <person name="Bonfante P."/>
            <person name="Ruberti C."/>
        </authorList>
    </citation>
    <scope>NUCLEOTIDE SEQUENCE</scope>
</reference>
<evidence type="ECO:0000256" key="6">
    <source>
        <dbReference type="ARBA" id="ARBA00023242"/>
    </source>
</evidence>
<dbReference type="GO" id="GO:0003700">
    <property type="term" value="F:DNA-binding transcription factor activity"/>
    <property type="evidence" value="ECO:0007669"/>
    <property type="project" value="InterPro"/>
</dbReference>
<dbReference type="EMBL" id="HE801636">
    <property type="protein sequence ID" value="CCH22850.1"/>
    <property type="molecule type" value="mRNA"/>
</dbReference>
<dbReference type="InterPro" id="IPR046955">
    <property type="entry name" value="PHR1-like"/>
</dbReference>
<dbReference type="Pfam" id="PF14379">
    <property type="entry name" value="Myb_CC_LHEQLE"/>
    <property type="match status" value="1"/>
</dbReference>
<sequence length="233" mass="26162">MGSSRSEGSTTGKERLRWTQQLHDRFVEAVNRLGGPDRATPKGILKAMGSSKLNIYHVKSHLQKYRISKLIPESTTRGKIEKKSISDILPNFSSISALQLKEVLQLQTEAHKRLNDKVEVQRSLKLKIEAQGRYFERISKSYHSRTIMGKSCKPFVVKAAPLPSLSEESESLETEEEHGSGKKQKAIEEGVFPSSFDLVSSTTSELYNQTWNLSWSQLATQVCQSPLVPGFLL</sequence>
<gene>
    <name evidence="8" type="primary">myb</name>
    <name evidence="9" type="synonym">MYB</name>
</gene>
<protein>
    <submittedName>
        <fullName evidence="8">MYB-like transcription factor</fullName>
    </submittedName>
</protein>
<evidence type="ECO:0000313" key="8">
    <source>
        <dbReference type="EMBL" id="CCH22850.1"/>
    </source>
</evidence>
<keyword evidence="6" id="KW-0539">Nucleus</keyword>
<dbReference type="NCBIfam" id="TIGR01557">
    <property type="entry name" value="myb_SHAQKYF"/>
    <property type="match status" value="1"/>
</dbReference>
<dbReference type="Gene3D" id="1.10.10.60">
    <property type="entry name" value="Homeodomain-like"/>
    <property type="match status" value="1"/>
</dbReference>
<evidence type="ECO:0000313" key="9">
    <source>
        <dbReference type="EMBL" id="CCW28915.1"/>
    </source>
</evidence>
<dbReference type="InterPro" id="IPR017930">
    <property type="entry name" value="Myb_dom"/>
</dbReference>
<dbReference type="GO" id="GO:0005634">
    <property type="term" value="C:nucleus"/>
    <property type="evidence" value="ECO:0007669"/>
    <property type="project" value="UniProtKB-SubCell"/>
</dbReference>
<comment type="similarity">
    <text evidence="2">Belongs to the MYB-CC family.</text>
</comment>
<keyword evidence="5" id="KW-0804">Transcription</keyword>
<dbReference type="GO" id="GO:0003677">
    <property type="term" value="F:DNA binding"/>
    <property type="evidence" value="ECO:0007669"/>
    <property type="project" value="InterPro"/>
</dbReference>
<feature type="domain" description="HTH myb-type" evidence="7">
    <location>
        <begin position="15"/>
        <end position="70"/>
    </location>
</feature>
<dbReference type="FunFam" id="1.10.10.60:FF:000002">
    <property type="entry name" value="Myb family transcription factor"/>
    <property type="match status" value="1"/>
</dbReference>
<name>M5BEA7_LOTJA</name>
<keyword evidence="3" id="KW-0805">Transcription regulation</keyword>
<keyword evidence="4" id="KW-0175">Coiled coil</keyword>
<evidence type="ECO:0000256" key="3">
    <source>
        <dbReference type="ARBA" id="ARBA00023015"/>
    </source>
</evidence>
<accession>M5BEA7</accession>
<comment type="subcellular location">
    <subcellularLocation>
        <location evidence="1">Nucleus</location>
    </subcellularLocation>
</comment>